<dbReference type="PANTHER" id="PTHR24071">
    <property type="entry name" value="RAN GTPASE"/>
    <property type="match status" value="1"/>
</dbReference>
<dbReference type="PRINTS" id="PR00449">
    <property type="entry name" value="RASTRNSFRMNG"/>
</dbReference>
<dbReference type="Gene3D" id="3.40.50.300">
    <property type="entry name" value="P-loop containing nucleotide triphosphate hydrolases"/>
    <property type="match status" value="1"/>
</dbReference>
<dbReference type="InterPro" id="IPR027417">
    <property type="entry name" value="P-loop_NTPase"/>
</dbReference>
<keyword evidence="3" id="KW-0653">Protein transport</keyword>
<reference evidence="6" key="1">
    <citation type="journal article" date="2022" name="Int. J. Mol. Sci.">
        <title>Draft Genome of Tanacetum Coccineum: Genomic Comparison of Closely Related Tanacetum-Family Plants.</title>
        <authorList>
            <person name="Yamashiro T."/>
            <person name="Shiraishi A."/>
            <person name="Nakayama K."/>
            <person name="Satake H."/>
        </authorList>
    </citation>
    <scope>NUCLEOTIDE SEQUENCE</scope>
</reference>
<evidence type="ECO:0000313" key="7">
    <source>
        <dbReference type="Proteomes" id="UP001151760"/>
    </source>
</evidence>
<dbReference type="SUPFAM" id="SSF52540">
    <property type="entry name" value="P-loop containing nucleoside triphosphate hydrolases"/>
    <property type="match status" value="1"/>
</dbReference>
<evidence type="ECO:0000256" key="5">
    <source>
        <dbReference type="ARBA" id="ARBA00024659"/>
    </source>
</evidence>
<keyword evidence="4" id="KW-0342">GTP-binding</keyword>
<evidence type="ECO:0000256" key="3">
    <source>
        <dbReference type="ARBA" id="ARBA00022927"/>
    </source>
</evidence>
<dbReference type="InterPro" id="IPR002041">
    <property type="entry name" value="Ran_GTPase"/>
</dbReference>
<comment type="function">
    <text evidence="5">GTP-binding protein involved in nucleocytoplasmic transport. Required for the import of protein into the nucleus and also for RNA export. Involved in chromatin condensation and control of cell cycle.</text>
</comment>
<evidence type="ECO:0000256" key="2">
    <source>
        <dbReference type="ARBA" id="ARBA00022741"/>
    </source>
</evidence>
<evidence type="ECO:0000256" key="4">
    <source>
        <dbReference type="ARBA" id="ARBA00023134"/>
    </source>
</evidence>
<dbReference type="EMBL" id="BQNB010021564">
    <property type="protein sequence ID" value="GJU07693.1"/>
    <property type="molecule type" value="Genomic_DNA"/>
</dbReference>
<organism evidence="6 7">
    <name type="scientific">Tanacetum coccineum</name>
    <dbReference type="NCBI Taxonomy" id="301880"/>
    <lineage>
        <taxon>Eukaryota</taxon>
        <taxon>Viridiplantae</taxon>
        <taxon>Streptophyta</taxon>
        <taxon>Embryophyta</taxon>
        <taxon>Tracheophyta</taxon>
        <taxon>Spermatophyta</taxon>
        <taxon>Magnoliopsida</taxon>
        <taxon>eudicotyledons</taxon>
        <taxon>Gunneridae</taxon>
        <taxon>Pentapetalae</taxon>
        <taxon>asterids</taxon>
        <taxon>campanulids</taxon>
        <taxon>Asterales</taxon>
        <taxon>Asteraceae</taxon>
        <taxon>Asteroideae</taxon>
        <taxon>Anthemideae</taxon>
        <taxon>Anthemidinae</taxon>
        <taxon>Tanacetum</taxon>
    </lineage>
</organism>
<dbReference type="Pfam" id="PF00071">
    <property type="entry name" value="Ras"/>
    <property type="match status" value="1"/>
</dbReference>
<evidence type="ECO:0000256" key="1">
    <source>
        <dbReference type="ARBA" id="ARBA00022448"/>
    </source>
</evidence>
<dbReference type="InterPro" id="IPR001806">
    <property type="entry name" value="Small_GTPase"/>
</dbReference>
<proteinExistence type="predicted"/>
<reference evidence="6" key="2">
    <citation type="submission" date="2022-01" db="EMBL/GenBank/DDBJ databases">
        <authorList>
            <person name="Yamashiro T."/>
            <person name="Shiraishi A."/>
            <person name="Satake H."/>
            <person name="Nakayama K."/>
        </authorList>
    </citation>
    <scope>NUCLEOTIDE SEQUENCE</scope>
</reference>
<name>A0ABQ5J828_9ASTR</name>
<dbReference type="PANTHER" id="PTHR24071:SF0">
    <property type="entry name" value="GTP-BINDING NUCLEAR PROTEIN RAN"/>
    <property type="match status" value="1"/>
</dbReference>
<accession>A0ABQ5J828</accession>
<dbReference type="PROSITE" id="PS51419">
    <property type="entry name" value="RAB"/>
    <property type="match status" value="1"/>
</dbReference>
<evidence type="ECO:0000313" key="6">
    <source>
        <dbReference type="EMBL" id="GJU07693.1"/>
    </source>
</evidence>
<comment type="caution">
    <text evidence="6">The sequence shown here is derived from an EMBL/GenBank/DDBJ whole genome shotgun (WGS) entry which is preliminary data.</text>
</comment>
<protein>
    <submittedName>
        <fullName evidence="6">GTP-binding nuclear protein Ran-3</fullName>
    </submittedName>
</protein>
<sequence>MIDVTRMVTLSNVPRMYRDLRRVCGDIPIILCGNKIDMDNKEVHARHLVRFLRQQNLEYIEISALCNYNFENPFLSFIKSLDAGSLQILSEDSDVCFDQLSDFLPSDVEREEELENALVLP</sequence>
<keyword evidence="7" id="KW-1185">Reference proteome</keyword>
<dbReference type="Proteomes" id="UP001151760">
    <property type="component" value="Unassembled WGS sequence"/>
</dbReference>
<keyword evidence="1" id="KW-0813">Transport</keyword>
<gene>
    <name evidence="6" type="ORF">Tco_1124123</name>
</gene>
<keyword evidence="2" id="KW-0547">Nucleotide-binding</keyword>